<evidence type="ECO:0000313" key="8">
    <source>
        <dbReference type="Proteomes" id="UP000221538"/>
    </source>
</evidence>
<dbReference type="SUPFAM" id="SSF53383">
    <property type="entry name" value="PLP-dependent transferases"/>
    <property type="match status" value="1"/>
</dbReference>
<evidence type="ECO:0000256" key="3">
    <source>
        <dbReference type="ARBA" id="ARBA00022679"/>
    </source>
</evidence>
<dbReference type="PANTHER" id="PTHR43643">
    <property type="entry name" value="HISTIDINOL-PHOSPHATE AMINOTRANSFERASE 2"/>
    <property type="match status" value="1"/>
</dbReference>
<keyword evidence="3 7" id="KW-0808">Transferase</keyword>
<dbReference type="EMBL" id="BEWI01000032">
    <property type="protein sequence ID" value="GAY22068.1"/>
    <property type="molecule type" value="Genomic_DNA"/>
</dbReference>
<gene>
    <name evidence="7" type="ORF">SFOMI_2622</name>
</gene>
<evidence type="ECO:0000256" key="5">
    <source>
        <dbReference type="ARBA" id="ARBA00029440"/>
    </source>
</evidence>
<dbReference type="InterPro" id="IPR004839">
    <property type="entry name" value="Aminotransferase_I/II_large"/>
</dbReference>
<comment type="similarity">
    <text evidence="1">Belongs to the class-II pyridoxal-phosphate-dependent aminotransferase family. Histidinol-phosphate aminotransferase subfamily.</text>
</comment>
<dbReference type="Pfam" id="PF00155">
    <property type="entry name" value="Aminotran_1_2"/>
    <property type="match status" value="1"/>
</dbReference>
<evidence type="ECO:0000256" key="4">
    <source>
        <dbReference type="ARBA" id="ARBA00022898"/>
    </source>
</evidence>
<dbReference type="InterPro" id="IPR015424">
    <property type="entry name" value="PyrdxlP-dep_Trfase"/>
</dbReference>
<feature type="domain" description="Aminotransferase class I/classII large" evidence="6">
    <location>
        <begin position="119"/>
        <end position="405"/>
    </location>
</feature>
<dbReference type="EC" id="2.6.1.57" evidence="7"/>
<dbReference type="InterPro" id="IPR015421">
    <property type="entry name" value="PyrdxlP-dep_Trfase_major"/>
</dbReference>
<proteinExistence type="inferred from homology"/>
<dbReference type="GO" id="GO:0030170">
    <property type="term" value="F:pyridoxal phosphate binding"/>
    <property type="evidence" value="ECO:0007669"/>
    <property type="project" value="InterPro"/>
</dbReference>
<comment type="caution">
    <text evidence="7">The sequence shown here is derived from an EMBL/GenBank/DDBJ whole genome shotgun (WGS) entry which is preliminary data.</text>
</comment>
<keyword evidence="4" id="KW-0663">Pyridoxal phosphate</keyword>
<dbReference type="Gene3D" id="3.40.640.10">
    <property type="entry name" value="Type I PLP-dependent aspartate aminotransferase-like (Major domain)"/>
    <property type="match status" value="1"/>
</dbReference>
<evidence type="ECO:0000313" key="7">
    <source>
        <dbReference type="EMBL" id="GAY22068.1"/>
    </source>
</evidence>
<reference evidence="7 8" key="1">
    <citation type="journal article" date="2013" name="Biodegradation">
        <title>Occurrence of 4-tert-butylphenol (4-t-BP) biodegradation in an aquatic sample caused by the presence of Spirodela polyrrhiza and isolation of a 4-t-BP-utilizing bacterium.</title>
        <authorList>
            <person name="Ogata Y."/>
            <person name="Toyama T."/>
            <person name="Yu N."/>
            <person name="Wang X."/>
            <person name="Sei K."/>
            <person name="Ike M."/>
        </authorList>
    </citation>
    <scope>NUCLEOTIDE SEQUENCE [LARGE SCALE GENOMIC DNA]</scope>
    <source>
        <strain evidence="7 8">OMI</strain>
    </source>
</reference>
<evidence type="ECO:0000259" key="6">
    <source>
        <dbReference type="Pfam" id="PF00155"/>
    </source>
</evidence>
<name>A0A292ZG55_SPHSA</name>
<dbReference type="PANTHER" id="PTHR43643:SF3">
    <property type="entry name" value="HISTIDINOL-PHOSPHATE AMINOTRANSFERASE"/>
    <property type="match status" value="1"/>
</dbReference>
<evidence type="ECO:0000256" key="1">
    <source>
        <dbReference type="ARBA" id="ARBA00007970"/>
    </source>
</evidence>
<organism evidence="7 8">
    <name type="scientific">Sphingobium fuliginis (strain ATCC 27551)</name>
    <dbReference type="NCBI Taxonomy" id="336203"/>
    <lineage>
        <taxon>Bacteria</taxon>
        <taxon>Pseudomonadati</taxon>
        <taxon>Pseudomonadota</taxon>
        <taxon>Alphaproteobacteria</taxon>
        <taxon>Sphingomonadales</taxon>
        <taxon>Sphingomonadaceae</taxon>
        <taxon>Sphingobium</taxon>
    </lineage>
</organism>
<dbReference type="GO" id="GO:0008483">
    <property type="term" value="F:transaminase activity"/>
    <property type="evidence" value="ECO:0007669"/>
    <property type="project" value="UniProtKB-KW"/>
</dbReference>
<keyword evidence="2 7" id="KW-0032">Aminotransferase</keyword>
<reference evidence="7 8" key="2">
    <citation type="journal article" date="2013" name="Environ. Sci. Technol.">
        <title>The 4-tert-butylphenol-utilizing bacterium Sphingobium fuliginis OMI can degrade bisphenols via phenolic ring hydroxylation and meta-cleavage pathway.</title>
        <authorList>
            <person name="Ogata Y."/>
            <person name="Goda S."/>
            <person name="Toyama T."/>
            <person name="Sei K."/>
            <person name="Ike M."/>
        </authorList>
    </citation>
    <scope>NUCLEOTIDE SEQUENCE [LARGE SCALE GENOMIC DNA]</scope>
    <source>
        <strain evidence="7 8">OMI</strain>
    </source>
</reference>
<dbReference type="InterPro" id="IPR050106">
    <property type="entry name" value="HistidinolP_aminotransfase"/>
</dbReference>
<dbReference type="NCBIfam" id="NF006580">
    <property type="entry name" value="PRK09105.1"/>
    <property type="match status" value="1"/>
</dbReference>
<dbReference type="Proteomes" id="UP000221538">
    <property type="component" value="Unassembled WGS sequence"/>
</dbReference>
<dbReference type="AlphaFoldDB" id="A0A292ZG55"/>
<comment type="pathway">
    <text evidence="5">Amino-acid biosynthesis.</text>
</comment>
<evidence type="ECO:0000256" key="2">
    <source>
        <dbReference type="ARBA" id="ARBA00022576"/>
    </source>
</evidence>
<protein>
    <submittedName>
        <fullName evidence="7">Periplasmic aromatic amino acid aminotransferase beta</fullName>
        <ecNumber evidence="7">2.6.1.57</ecNumber>
    </submittedName>
</protein>
<dbReference type="InterPro" id="IPR015422">
    <property type="entry name" value="PyrdxlP-dep_Trfase_small"/>
</dbReference>
<dbReference type="CDD" id="cd00609">
    <property type="entry name" value="AAT_like"/>
    <property type="match status" value="1"/>
</dbReference>
<accession>A0A292ZG55</accession>
<dbReference type="Gene3D" id="3.90.1150.10">
    <property type="entry name" value="Aspartate Aminotransferase, domain 1"/>
    <property type="match status" value="1"/>
</dbReference>
<sequence>MWKCAASFVSPGGICAVDGTTRGTDDMTMMLEKDAREDLLDRGYSRRTIGKISALMAAGAAAGNLLIQPALAQQQAARGVKGAVRIGANECWTGPFEPGVQAAARAAAVGNWYDPDNYKGDLIATIAKVEGIPESHIMLWPGSGGPLVSTVAAFCSPTKGLVTADPTFESAWRTADYLKAPIAKAPQAIGKGHDVKAMLAANPNAGLYYICTPNNPTGTITPLADIEWLLANKPKDSFLLVDEAYIHWFDGPNAAKLVAGRKDLIVMRTFSKLFGMAGVRLGLTFADPEVQKRISLFGPTAGGLSITAMACGNAVYPEAGLIKARRAEMIANREETIAWLTKKGIEVHPGSEANMFMVDWKTKPAKEMQAALIATPEKVQIGRNWPIWPTVSRVTVGSADDMAKFRAAVDKVYKA</sequence>